<evidence type="ECO:0000256" key="6">
    <source>
        <dbReference type="ARBA" id="ARBA00022962"/>
    </source>
</evidence>
<dbReference type="EC" id="6.3.5.4" evidence="3"/>
<dbReference type="InterPro" id="IPR006426">
    <property type="entry name" value="Asn_synth_AEB"/>
</dbReference>
<dbReference type="Pfam" id="PF13537">
    <property type="entry name" value="GATase_7"/>
    <property type="match status" value="1"/>
</dbReference>
<dbReference type="InterPro" id="IPR029055">
    <property type="entry name" value="Ntn_hydrolases_N"/>
</dbReference>
<sequence length="650" mass="72641">MCGIAGIVGGRQAERAVMARMLDALRHRGPDDEAIHVGRGATLGHRRLSIIDLEGGRQPIGNEDGTRWIVCNGEIYNYRPLMAELEAKGHRFSTRSDTEVVLHLYEEMGETCVERLRGMYAFAIWDEVEGKLFAARDHLGQKPLFYRLNGGELAFASEIKALLTLLPGAPEPDLRALRQYLALRIIAPPLTMFEGIAKLPPAHCLSYSPARGLRIWRYWDLAYEPKLRGNEEELLAALEQELIESVRLHLVSDVPVGAFLSGGLDSTLVLALARTRAASGRMPTFTIGLPYGAFDEAPYARLVAERYGTEHHEQVMIPSLVQHLPDLIDCLDEPSDPLSVCSYLISRMASRHVKVVIGGDGGDELFGGYDRYYGNLYAGYYAVLPSALRRRVVGPLLRLVPDGAWYKSRVHQVKWLHQASFLSGGERYARTLGYFYFTPELMQRIAGPALVTDAAGFDPYAAIADAYAQAPAEHPVDRMLYADSRIRLPDHPVMILDRTSMAHGLEARAPFMDHEVAAFAARLPTELKVRWRTLRYAQQRLCQHYLPSEILARKKQGFSSALPYLLAEEYRLLERALLYDSLLVRDGILAGSGIQELLIQQAIGRADHGNRLWLLLNAEAWYRMKILGQSREELAAAIARHKAAPSPRAA</sequence>
<comment type="caution">
    <text evidence="9">The sequence shown here is derived from an EMBL/GenBank/DDBJ whole genome shotgun (WGS) entry which is preliminary data.</text>
</comment>
<dbReference type="NCBIfam" id="TIGR01536">
    <property type="entry name" value="asn_synth_AEB"/>
    <property type="match status" value="1"/>
</dbReference>
<dbReference type="Gene3D" id="3.60.20.10">
    <property type="entry name" value="Glutamine Phosphoribosylpyrophosphate, subunit 1, domain 1"/>
    <property type="match status" value="1"/>
</dbReference>
<dbReference type="Pfam" id="PF00733">
    <property type="entry name" value="Asn_synthase"/>
    <property type="match status" value="1"/>
</dbReference>
<comment type="catalytic activity">
    <reaction evidence="7">
        <text>L-aspartate + L-glutamine + ATP + H2O = L-asparagine + L-glutamate + AMP + diphosphate + H(+)</text>
        <dbReference type="Rhea" id="RHEA:12228"/>
        <dbReference type="ChEBI" id="CHEBI:15377"/>
        <dbReference type="ChEBI" id="CHEBI:15378"/>
        <dbReference type="ChEBI" id="CHEBI:29985"/>
        <dbReference type="ChEBI" id="CHEBI:29991"/>
        <dbReference type="ChEBI" id="CHEBI:30616"/>
        <dbReference type="ChEBI" id="CHEBI:33019"/>
        <dbReference type="ChEBI" id="CHEBI:58048"/>
        <dbReference type="ChEBI" id="CHEBI:58359"/>
        <dbReference type="ChEBI" id="CHEBI:456215"/>
        <dbReference type="EC" id="6.3.5.4"/>
    </reaction>
</comment>
<dbReference type="PROSITE" id="PS51278">
    <property type="entry name" value="GATASE_TYPE_2"/>
    <property type="match status" value="1"/>
</dbReference>
<dbReference type="GO" id="GO:0004066">
    <property type="term" value="F:asparagine synthase (glutamine-hydrolyzing) activity"/>
    <property type="evidence" value="ECO:0007669"/>
    <property type="project" value="UniProtKB-EC"/>
</dbReference>
<dbReference type="InterPro" id="IPR017932">
    <property type="entry name" value="GATase_2_dom"/>
</dbReference>
<dbReference type="PIRSF" id="PIRSF001589">
    <property type="entry name" value="Asn_synthetase_glu-h"/>
    <property type="match status" value="1"/>
</dbReference>
<evidence type="ECO:0000256" key="2">
    <source>
        <dbReference type="ARBA" id="ARBA00005752"/>
    </source>
</evidence>
<keyword evidence="9" id="KW-0436">Ligase</keyword>
<evidence type="ECO:0000256" key="7">
    <source>
        <dbReference type="ARBA" id="ARBA00048741"/>
    </source>
</evidence>
<evidence type="ECO:0000256" key="1">
    <source>
        <dbReference type="ARBA" id="ARBA00005187"/>
    </source>
</evidence>
<evidence type="ECO:0000256" key="4">
    <source>
        <dbReference type="ARBA" id="ARBA00022741"/>
    </source>
</evidence>
<evidence type="ECO:0000313" key="10">
    <source>
        <dbReference type="Proteomes" id="UP001375743"/>
    </source>
</evidence>
<comment type="pathway">
    <text evidence="1">Amino-acid biosynthesis; L-asparagine biosynthesis; L-asparagine from L-aspartate (L-Gln route): step 1/1.</text>
</comment>
<dbReference type="InterPro" id="IPR014729">
    <property type="entry name" value="Rossmann-like_a/b/a_fold"/>
</dbReference>
<dbReference type="CDD" id="cd00712">
    <property type="entry name" value="AsnB"/>
    <property type="match status" value="1"/>
</dbReference>
<dbReference type="PANTHER" id="PTHR43284:SF1">
    <property type="entry name" value="ASPARAGINE SYNTHETASE"/>
    <property type="match status" value="1"/>
</dbReference>
<protein>
    <recommendedName>
        <fullName evidence="3">asparagine synthase (glutamine-hydrolyzing)</fullName>
        <ecNumber evidence="3">6.3.5.4</ecNumber>
    </recommendedName>
</protein>
<dbReference type="SUPFAM" id="SSF56235">
    <property type="entry name" value="N-terminal nucleophile aminohydrolases (Ntn hydrolases)"/>
    <property type="match status" value="1"/>
</dbReference>
<comment type="similarity">
    <text evidence="2">Belongs to the asparagine synthetase family.</text>
</comment>
<reference evidence="9 10" key="1">
    <citation type="submission" date="2024-01" db="EMBL/GenBank/DDBJ databases">
        <title>Multi-omics insights into the function and evolution of sodium benzoate biodegradation pathways in Benzoatithermus flavus gen. nov., sp. nov. from hot spring.</title>
        <authorList>
            <person name="Hu C.-J."/>
            <person name="Li W.-J."/>
        </authorList>
    </citation>
    <scope>NUCLEOTIDE SEQUENCE [LARGE SCALE GENOMIC DNA]</scope>
    <source>
        <strain evidence="9 10">SYSU G07066</strain>
    </source>
</reference>
<gene>
    <name evidence="9" type="primary">asnB</name>
    <name evidence="9" type="ORF">U1T56_17955</name>
</gene>
<organism evidence="9 10">
    <name type="scientific">Benzoatithermus flavus</name>
    <dbReference type="NCBI Taxonomy" id="3108223"/>
    <lineage>
        <taxon>Bacteria</taxon>
        <taxon>Pseudomonadati</taxon>
        <taxon>Pseudomonadota</taxon>
        <taxon>Alphaproteobacteria</taxon>
        <taxon>Geminicoccales</taxon>
        <taxon>Geminicoccaceae</taxon>
        <taxon>Benzoatithermus</taxon>
    </lineage>
</organism>
<feature type="domain" description="Glutamine amidotransferase type-2" evidence="8">
    <location>
        <begin position="2"/>
        <end position="210"/>
    </location>
</feature>
<dbReference type="SUPFAM" id="SSF52402">
    <property type="entry name" value="Adenine nucleotide alpha hydrolases-like"/>
    <property type="match status" value="1"/>
</dbReference>
<dbReference type="RefSeq" id="WP_418160890.1">
    <property type="nucleotide sequence ID" value="NZ_JBBLZC010000021.1"/>
</dbReference>
<keyword evidence="4" id="KW-0547">Nucleotide-binding</keyword>
<dbReference type="Proteomes" id="UP001375743">
    <property type="component" value="Unassembled WGS sequence"/>
</dbReference>
<dbReference type="PANTHER" id="PTHR43284">
    <property type="entry name" value="ASPARAGINE SYNTHETASE (GLUTAMINE-HYDROLYZING)"/>
    <property type="match status" value="1"/>
</dbReference>
<keyword evidence="10" id="KW-1185">Reference proteome</keyword>
<evidence type="ECO:0000256" key="5">
    <source>
        <dbReference type="ARBA" id="ARBA00022840"/>
    </source>
</evidence>
<dbReference type="CDD" id="cd01991">
    <property type="entry name" value="Asn_synthase_B_C"/>
    <property type="match status" value="1"/>
</dbReference>
<dbReference type="Gene3D" id="3.40.50.620">
    <property type="entry name" value="HUPs"/>
    <property type="match status" value="1"/>
</dbReference>
<accession>A0ABU8XV08</accession>
<dbReference type="EMBL" id="JBBLZC010000021">
    <property type="protein sequence ID" value="MEK0085043.1"/>
    <property type="molecule type" value="Genomic_DNA"/>
</dbReference>
<evidence type="ECO:0000313" key="9">
    <source>
        <dbReference type="EMBL" id="MEK0085043.1"/>
    </source>
</evidence>
<evidence type="ECO:0000259" key="8">
    <source>
        <dbReference type="PROSITE" id="PS51278"/>
    </source>
</evidence>
<proteinExistence type="inferred from homology"/>
<keyword evidence="5" id="KW-0067">ATP-binding</keyword>
<name>A0ABU8XV08_9PROT</name>
<dbReference type="InterPro" id="IPR051786">
    <property type="entry name" value="ASN_synthetase/amidase"/>
</dbReference>
<evidence type="ECO:0000256" key="3">
    <source>
        <dbReference type="ARBA" id="ARBA00012737"/>
    </source>
</evidence>
<dbReference type="InterPro" id="IPR033738">
    <property type="entry name" value="AsnB_N"/>
</dbReference>
<keyword evidence="6" id="KW-0315">Glutamine amidotransferase</keyword>
<dbReference type="InterPro" id="IPR001962">
    <property type="entry name" value="Asn_synthase"/>
</dbReference>